<evidence type="ECO:0000256" key="2">
    <source>
        <dbReference type="ARBA" id="ARBA00022801"/>
    </source>
</evidence>
<dbReference type="SMART" id="SM00591">
    <property type="entry name" value="RWD"/>
    <property type="match status" value="1"/>
</dbReference>
<dbReference type="GO" id="GO:0005524">
    <property type="term" value="F:ATP binding"/>
    <property type="evidence" value="ECO:0007669"/>
    <property type="project" value="UniProtKB-KW"/>
</dbReference>
<organism evidence="11 12">
    <name type="scientific">Rickenella mellea</name>
    <dbReference type="NCBI Taxonomy" id="50990"/>
    <lineage>
        <taxon>Eukaryota</taxon>
        <taxon>Fungi</taxon>
        <taxon>Dikarya</taxon>
        <taxon>Basidiomycota</taxon>
        <taxon>Agaricomycotina</taxon>
        <taxon>Agaricomycetes</taxon>
        <taxon>Hymenochaetales</taxon>
        <taxon>Rickenellaceae</taxon>
        <taxon>Rickenella</taxon>
    </lineage>
</organism>
<evidence type="ECO:0000256" key="4">
    <source>
        <dbReference type="ARBA" id="ARBA00022840"/>
    </source>
</evidence>
<dbReference type="Pfam" id="PF24385">
    <property type="entry name" value="DSRM_DHX29"/>
    <property type="match status" value="1"/>
</dbReference>
<dbReference type="PROSITE" id="PS51194">
    <property type="entry name" value="HELICASE_CTER"/>
    <property type="match status" value="1"/>
</dbReference>
<dbReference type="CDD" id="cd23827">
    <property type="entry name" value="RWD_YLR419W-like"/>
    <property type="match status" value="1"/>
</dbReference>
<evidence type="ECO:0000259" key="10">
    <source>
        <dbReference type="PROSITE" id="PS51194"/>
    </source>
</evidence>
<dbReference type="SMART" id="SM00490">
    <property type="entry name" value="HELICc"/>
    <property type="match status" value="1"/>
</dbReference>
<dbReference type="PROSITE" id="PS51192">
    <property type="entry name" value="HELICASE_ATP_BIND_1"/>
    <property type="match status" value="1"/>
</dbReference>
<name>A0A4Y7QL30_9AGAM</name>
<dbReference type="EMBL" id="ML170158">
    <property type="protein sequence ID" value="TDL28076.1"/>
    <property type="molecule type" value="Genomic_DNA"/>
</dbReference>
<dbReference type="FunFam" id="1.20.120.1080:FF:000002">
    <property type="entry name" value="Putative ATP-dependent RNA helicase DHX36"/>
    <property type="match status" value="1"/>
</dbReference>
<dbReference type="PROSITE" id="PS50908">
    <property type="entry name" value="RWD"/>
    <property type="match status" value="1"/>
</dbReference>
<protein>
    <submittedName>
        <fullName evidence="11">P-loop containing nucleoside triphosphate hydrolase protein</fullName>
    </submittedName>
</protein>
<dbReference type="CDD" id="cd17917">
    <property type="entry name" value="DEXHc_RHA-like"/>
    <property type="match status" value="1"/>
</dbReference>
<proteinExistence type="inferred from homology"/>
<evidence type="ECO:0000256" key="5">
    <source>
        <dbReference type="ARBA" id="ARBA00022884"/>
    </source>
</evidence>
<feature type="domain" description="Helicase ATP-binding" evidence="9">
    <location>
        <begin position="575"/>
        <end position="740"/>
    </location>
</feature>
<feature type="region of interest" description="Disordered" evidence="7">
    <location>
        <begin position="1"/>
        <end position="35"/>
    </location>
</feature>
<dbReference type="SMART" id="SM00847">
    <property type="entry name" value="HA2"/>
    <property type="match status" value="1"/>
</dbReference>
<dbReference type="SUPFAM" id="SSF54495">
    <property type="entry name" value="UBC-like"/>
    <property type="match status" value="1"/>
</dbReference>
<dbReference type="GO" id="GO:0004386">
    <property type="term" value="F:helicase activity"/>
    <property type="evidence" value="ECO:0007669"/>
    <property type="project" value="UniProtKB-KW"/>
</dbReference>
<keyword evidence="5" id="KW-0694">RNA-binding</keyword>
<evidence type="ECO:0000256" key="6">
    <source>
        <dbReference type="ARBA" id="ARBA00060772"/>
    </source>
</evidence>
<dbReference type="SMART" id="SM00487">
    <property type="entry name" value="DEXDc"/>
    <property type="match status" value="1"/>
</dbReference>
<dbReference type="InterPro" id="IPR007502">
    <property type="entry name" value="Helicase-assoc_dom"/>
</dbReference>
<dbReference type="InterPro" id="IPR059023">
    <property type="entry name" value="RNA_hel_CTD"/>
</dbReference>
<dbReference type="InterPro" id="IPR001650">
    <property type="entry name" value="Helicase_C-like"/>
</dbReference>
<sequence>MPPKKGIVKSGNAGNSSKSANNTQTTTEVPAPDKALFPPGYKWPLTILNERCQKNGWDKANVETRQSKDGFSFVVTISKLDKKTAQKQTVRLEPHPPYFRSTSIEARHWGATYALHRVCSGMQYHIGLPPGPREYWTELTNERKLAPEHMAWMWDSDPFAARRAVDDRQAKAAAKRQAIPDASTSSSHSNASREFDQAPEVKMSSGLRDKVESAIKQAIRAYPEVTNDSIFGTTTNDDMSVLVAQLQKLGFKATQANDAAKFLSRPSAIANKMMDGLSIRESAVEYLMLHLPECDLPQRFLPANNSSVPFVSSTHAGSEDIGRRWLEERAIKECGWPSVTVKAITTRSEFEGGWVSLIEELNFRLIGQDFQDLPRDGAARLIECVMDSRNQEEIEAVRSVYIDAEFVESSEELIIPLCDTPMRLHVLMSKSHGYPNVLPPMFITSAVVPAYVRLHCLSKCLEQLQDRVGAGEGVCFAAAQFIEEQWLTLEKQGPPDISHVMRHILIPSSESPANFEDESTQQTRTPKSRRRVLRDNRTDAQVRVDFEKMQNNTRYAEVLETRKRLPASNSRAKFLETVESSRVVVVVGETGCGKTTQLPQFLLDSLILSGEGKSAFIIVTQPRRLSATSVARRVSAERVDDGSVGYAIRGESKQDSRTKILFCTTGVVLRRLGSGDKLESVTHIIIDEVHERSVDGDLLMLEVRELLKSHLRLRVVLMSATIDHETFVKYFHNASLIYIPGFTHPVANVYLEDIIDRIACKAQTNKEMSTSSRSDAIVSDHDAIIQSSQHLTTLTRLSTSNNMDPQLVASVVNLIISRAKEKSDYGAILVFVPGVREIGQCIDLIEASLPPRTAVILPLHSNLSSEEQSRVFHKVFSWKIVVSTNVAETSITIDDVTYVVDSGKVRENQYNPENGLSCLKEKWISRAAAMQRRGRAGRTRSGVCYKLYTRKQEEIMDEFSVPEMLRVPLESILLSVKVMRREENPKLFLKQAIHPPDTTAIDDAWSVLKDLGAIDQAGDLTALGQHMALVPVDLRLSKMLILGTIFCCLDPVLTIAACLSSKPISLSPPDKREEAHAARQRFSTGKSDLLTDCHIFNEYMRLRSRGESNSAIRTFCEQNFVSQSSVREVWSLRHEFLAALADTGFVPRDAKYMDTTMNTNSTCENVVKAVILGGFWPFVARVSLPKSAIKFDKVQAGTVRRENDAREFKIFDISQERVFLHPSSILFSETMWTTPFVTFFRKQMTTKIFLRDVTQVPLFALLLFGGPVTVHHLGGGLSVGTSGTRVKLKAWPRIGVLVNQLRKLLDAQLGRSIEKGSKLTGQENPVMQAMLCLLKNDGLEQPL</sequence>
<dbReference type="InterPro" id="IPR006575">
    <property type="entry name" value="RWD_dom"/>
</dbReference>
<dbReference type="Pfam" id="PF00270">
    <property type="entry name" value="DEAD"/>
    <property type="match status" value="1"/>
</dbReference>
<dbReference type="Pfam" id="PF07717">
    <property type="entry name" value="OB_NTP_bind"/>
    <property type="match status" value="1"/>
</dbReference>
<reference evidence="11 12" key="1">
    <citation type="submission" date="2018-06" db="EMBL/GenBank/DDBJ databases">
        <title>A transcriptomic atlas of mushroom development highlights an independent origin of complex multicellularity.</title>
        <authorList>
            <consortium name="DOE Joint Genome Institute"/>
            <person name="Krizsan K."/>
            <person name="Almasi E."/>
            <person name="Merenyi Z."/>
            <person name="Sahu N."/>
            <person name="Viragh M."/>
            <person name="Koszo T."/>
            <person name="Mondo S."/>
            <person name="Kiss B."/>
            <person name="Balint B."/>
            <person name="Kues U."/>
            <person name="Barry K."/>
            <person name="Hegedus J.C."/>
            <person name="Henrissat B."/>
            <person name="Johnson J."/>
            <person name="Lipzen A."/>
            <person name="Ohm R."/>
            <person name="Nagy I."/>
            <person name="Pangilinan J."/>
            <person name="Yan J."/>
            <person name="Xiong Y."/>
            <person name="Grigoriev I.V."/>
            <person name="Hibbett D.S."/>
            <person name="Nagy L.G."/>
        </authorList>
    </citation>
    <scope>NUCLEOTIDE SEQUENCE [LARGE SCALE GENOMIC DNA]</scope>
    <source>
        <strain evidence="11 12">SZMC22713</strain>
    </source>
</reference>
<dbReference type="VEuPathDB" id="FungiDB:BD410DRAFT_782037"/>
<dbReference type="GO" id="GO:0016787">
    <property type="term" value="F:hydrolase activity"/>
    <property type="evidence" value="ECO:0007669"/>
    <property type="project" value="UniProtKB-KW"/>
</dbReference>
<dbReference type="Pfam" id="PF00271">
    <property type="entry name" value="Helicase_C"/>
    <property type="match status" value="1"/>
</dbReference>
<dbReference type="CDD" id="cd18791">
    <property type="entry name" value="SF2_C_RHA"/>
    <property type="match status" value="1"/>
</dbReference>
<evidence type="ECO:0000313" key="11">
    <source>
        <dbReference type="EMBL" id="TDL28076.1"/>
    </source>
</evidence>
<keyword evidence="2 11" id="KW-0378">Hydrolase</keyword>
<keyword evidence="1" id="KW-0547">Nucleotide-binding</keyword>
<feature type="compositionally biased region" description="Low complexity" evidence="7">
    <location>
        <begin position="171"/>
        <end position="190"/>
    </location>
</feature>
<accession>A0A4Y7QL30</accession>
<feature type="region of interest" description="Disordered" evidence="7">
    <location>
        <begin position="165"/>
        <end position="203"/>
    </location>
</feature>
<evidence type="ECO:0000256" key="3">
    <source>
        <dbReference type="ARBA" id="ARBA00022806"/>
    </source>
</evidence>
<dbReference type="InterPro" id="IPR011709">
    <property type="entry name" value="DEAD-box_helicase_OB_fold"/>
</dbReference>
<evidence type="ECO:0000259" key="9">
    <source>
        <dbReference type="PROSITE" id="PS51192"/>
    </source>
</evidence>
<dbReference type="Pfam" id="PF05773">
    <property type="entry name" value="RWD"/>
    <property type="match status" value="1"/>
</dbReference>
<dbReference type="Proteomes" id="UP000294933">
    <property type="component" value="Unassembled WGS sequence"/>
</dbReference>
<dbReference type="Pfam" id="PF21010">
    <property type="entry name" value="HA2_C"/>
    <property type="match status" value="1"/>
</dbReference>
<dbReference type="OrthoDB" id="5600252at2759"/>
<keyword evidence="12" id="KW-1185">Reference proteome</keyword>
<dbReference type="GO" id="GO:0003723">
    <property type="term" value="F:RNA binding"/>
    <property type="evidence" value="ECO:0007669"/>
    <property type="project" value="UniProtKB-KW"/>
</dbReference>
<evidence type="ECO:0000313" key="12">
    <source>
        <dbReference type="Proteomes" id="UP000294933"/>
    </source>
</evidence>
<feature type="compositionally biased region" description="Low complexity" evidence="7">
    <location>
        <begin position="9"/>
        <end position="22"/>
    </location>
</feature>
<dbReference type="Gene3D" id="3.40.50.300">
    <property type="entry name" value="P-loop containing nucleotide triphosphate hydrolases"/>
    <property type="match status" value="2"/>
</dbReference>
<dbReference type="InterPro" id="IPR048333">
    <property type="entry name" value="HA2_WH"/>
</dbReference>
<feature type="domain" description="RWD" evidence="8">
    <location>
        <begin position="392"/>
        <end position="489"/>
    </location>
</feature>
<dbReference type="Pfam" id="PF26026">
    <property type="entry name" value="RNA_hel_CTD"/>
    <property type="match status" value="1"/>
</dbReference>
<dbReference type="PANTHER" id="PTHR18934:SF267">
    <property type="entry name" value="ATP-DEPENDENT RNA HELICASE YLR419W-RELATED"/>
    <property type="match status" value="1"/>
</dbReference>
<feature type="domain" description="Helicase C-terminal" evidence="10">
    <location>
        <begin position="810"/>
        <end position="980"/>
    </location>
</feature>
<gene>
    <name evidence="11" type="ORF">BD410DRAFT_782037</name>
</gene>
<dbReference type="STRING" id="50990.A0A4Y7QL30"/>
<evidence type="ECO:0000256" key="7">
    <source>
        <dbReference type="SAM" id="MobiDB-lite"/>
    </source>
</evidence>
<dbReference type="InterPro" id="IPR011545">
    <property type="entry name" value="DEAD/DEAH_box_helicase_dom"/>
</dbReference>
<dbReference type="SUPFAM" id="SSF52540">
    <property type="entry name" value="P-loop containing nucleoside triphosphate hydrolases"/>
    <property type="match status" value="1"/>
</dbReference>
<dbReference type="FunFam" id="3.40.50.300:FF:000526">
    <property type="entry name" value="DExH-box ATP-dependent RNA helicase DExH3"/>
    <property type="match status" value="1"/>
</dbReference>
<dbReference type="InterPro" id="IPR014001">
    <property type="entry name" value="Helicase_ATP-bd"/>
</dbReference>
<comment type="similarity">
    <text evidence="6">Belongs to the DExH box helicase family.</text>
</comment>
<feature type="region of interest" description="Disordered" evidence="7">
    <location>
        <begin position="510"/>
        <end position="530"/>
    </location>
</feature>
<evidence type="ECO:0000256" key="1">
    <source>
        <dbReference type="ARBA" id="ARBA00022741"/>
    </source>
</evidence>
<keyword evidence="4" id="KW-0067">ATP-binding</keyword>
<keyword evidence="3" id="KW-0347">Helicase</keyword>
<evidence type="ECO:0000259" key="8">
    <source>
        <dbReference type="PROSITE" id="PS50908"/>
    </source>
</evidence>
<dbReference type="InterPro" id="IPR056328">
    <property type="entry name" value="DSRM_DHX29"/>
</dbReference>
<dbReference type="Gene3D" id="1.20.120.1080">
    <property type="match status" value="1"/>
</dbReference>
<dbReference type="InterPro" id="IPR016135">
    <property type="entry name" value="UBQ-conjugating_enzyme/RWD"/>
</dbReference>
<dbReference type="PANTHER" id="PTHR18934">
    <property type="entry name" value="ATP-DEPENDENT RNA HELICASE"/>
    <property type="match status" value="1"/>
</dbReference>
<dbReference type="Pfam" id="PF04408">
    <property type="entry name" value="WHD_HA2"/>
    <property type="match status" value="1"/>
</dbReference>
<dbReference type="InterPro" id="IPR027417">
    <property type="entry name" value="P-loop_NTPase"/>
</dbReference>